<evidence type="ECO:0000313" key="5">
    <source>
        <dbReference type="Proteomes" id="UP001241110"/>
    </source>
</evidence>
<dbReference type="AlphaFoldDB" id="A0AAE3QI37"/>
<gene>
    <name evidence="4" type="ORF">QNI16_04665</name>
</gene>
<dbReference type="InterPro" id="IPR050903">
    <property type="entry name" value="Bact_Chemotaxis_MeTrfase"/>
</dbReference>
<dbReference type="PROSITE" id="PS50113">
    <property type="entry name" value="PAC"/>
    <property type="match status" value="1"/>
</dbReference>
<sequence length="667" mass="77335">MSKNIVLQEQSYKSSEFFNEFISSGLYNLDKEILTFAFTKEDYHLQRLETNIATSQSAYTNLVNALTTQQKSLPYYSSSIDSLLALAEITRDSVTAYQEFSKTIIAQVRIDSIQEVTSMLQSNNNIKSENIGKRLEAHLKAFENTILKETQQEYDKATLENTWIQIFSILLGLPALLWIANYFKKEEIRRKKILKDWSESNRKYLFDPGTKTNEYTVELIETTITNLRKATSFVKNVTQGSGNVEWEGLTQENKNLNEENLVGELLRMQQHMKTVKENDEKRNWTNEGLNHLNTILRRESDLLILSDRILAELIKYIGANQGVLFMVNDSDEHNPYLDLKAAYAFNRKKYLSKQIRQGEGLAGQAWQEAETIYLKEIPQNYVRITSGLGDANPNNILVVPLKHEQIVYGILELASFKLFQPHEIHFVERITENIAVSFAAAKATENTAKLLDESKELSEQMRAQEEEMRQSMEELVATQEELQRNQQETNNLLQGINSTFGMIEYDTNGTIINANENFLQLMDYSLEDIKGKPHQIFMPDDSSAKQDYESFWHKLRLGQIQSGKFKRIAKNQSEVWLHASYVPLKNKSEQIYKVIKLATDITAEHRLQLENIERMEMIEVYEQEMRNTLEEMSAKHEEMVDKERRYLEQITLLETENEKLRNGLTTA</sequence>
<dbReference type="InterPro" id="IPR029016">
    <property type="entry name" value="GAF-like_dom_sf"/>
</dbReference>
<comment type="caution">
    <text evidence="4">The sequence shown here is derived from an EMBL/GenBank/DDBJ whole genome shotgun (WGS) entry which is preliminary data.</text>
</comment>
<dbReference type="Pfam" id="PF13426">
    <property type="entry name" value="PAS_9"/>
    <property type="match status" value="1"/>
</dbReference>
<feature type="domain" description="PAC" evidence="3">
    <location>
        <begin position="561"/>
        <end position="613"/>
    </location>
</feature>
<dbReference type="InterPro" id="IPR001610">
    <property type="entry name" value="PAC"/>
</dbReference>
<dbReference type="Proteomes" id="UP001241110">
    <property type="component" value="Unassembled WGS sequence"/>
</dbReference>
<dbReference type="SMART" id="SM00065">
    <property type="entry name" value="GAF"/>
    <property type="match status" value="1"/>
</dbReference>
<dbReference type="NCBIfam" id="TIGR00229">
    <property type="entry name" value="sensory_box"/>
    <property type="match status" value="1"/>
</dbReference>
<dbReference type="PROSITE" id="PS50112">
    <property type="entry name" value="PAS"/>
    <property type="match status" value="1"/>
</dbReference>
<protein>
    <submittedName>
        <fullName evidence="4">GAF domain-containing protein</fullName>
    </submittedName>
</protein>
<proteinExistence type="predicted"/>
<reference evidence="4" key="1">
    <citation type="submission" date="2023-05" db="EMBL/GenBank/DDBJ databases">
        <authorList>
            <person name="Zhang X."/>
        </authorList>
    </citation>
    <scope>NUCLEOTIDE SEQUENCE</scope>
    <source>
        <strain evidence="4">YF14B1</strain>
    </source>
</reference>
<dbReference type="InterPro" id="IPR000700">
    <property type="entry name" value="PAS-assoc_C"/>
</dbReference>
<dbReference type="InterPro" id="IPR000014">
    <property type="entry name" value="PAS"/>
</dbReference>
<name>A0AAE3QI37_9BACT</name>
<dbReference type="InterPro" id="IPR003018">
    <property type="entry name" value="GAF"/>
</dbReference>
<dbReference type="SUPFAM" id="SSF55785">
    <property type="entry name" value="PYP-like sensor domain (PAS domain)"/>
    <property type="match status" value="1"/>
</dbReference>
<organism evidence="4 5">
    <name type="scientific">Xanthocytophaga flava</name>
    <dbReference type="NCBI Taxonomy" id="3048013"/>
    <lineage>
        <taxon>Bacteria</taxon>
        <taxon>Pseudomonadati</taxon>
        <taxon>Bacteroidota</taxon>
        <taxon>Cytophagia</taxon>
        <taxon>Cytophagales</taxon>
        <taxon>Rhodocytophagaceae</taxon>
        <taxon>Xanthocytophaga</taxon>
    </lineage>
</organism>
<dbReference type="InterPro" id="IPR035965">
    <property type="entry name" value="PAS-like_dom_sf"/>
</dbReference>
<feature type="coiled-coil region" evidence="1">
    <location>
        <begin position="440"/>
        <end position="492"/>
    </location>
</feature>
<dbReference type="PANTHER" id="PTHR24422">
    <property type="entry name" value="CHEMOTAXIS PROTEIN METHYLTRANSFERASE"/>
    <property type="match status" value="1"/>
</dbReference>
<evidence type="ECO:0000259" key="3">
    <source>
        <dbReference type="PROSITE" id="PS50113"/>
    </source>
</evidence>
<dbReference type="Gene3D" id="3.30.450.20">
    <property type="entry name" value="PAS domain"/>
    <property type="match status" value="1"/>
</dbReference>
<evidence type="ECO:0000313" key="4">
    <source>
        <dbReference type="EMBL" id="MDJ1479767.1"/>
    </source>
</evidence>
<dbReference type="Pfam" id="PF13185">
    <property type="entry name" value="GAF_2"/>
    <property type="match status" value="1"/>
</dbReference>
<evidence type="ECO:0000256" key="1">
    <source>
        <dbReference type="SAM" id="Coils"/>
    </source>
</evidence>
<dbReference type="PANTHER" id="PTHR24422:SF10">
    <property type="entry name" value="CHEMOTAXIS PROTEIN METHYLTRANSFERASE 2"/>
    <property type="match status" value="1"/>
</dbReference>
<evidence type="ECO:0000259" key="2">
    <source>
        <dbReference type="PROSITE" id="PS50112"/>
    </source>
</evidence>
<keyword evidence="1" id="KW-0175">Coiled coil</keyword>
<dbReference type="CDD" id="cd00130">
    <property type="entry name" value="PAS"/>
    <property type="match status" value="1"/>
</dbReference>
<accession>A0AAE3QI37</accession>
<dbReference type="EMBL" id="JASJOS010000002">
    <property type="protein sequence ID" value="MDJ1479767.1"/>
    <property type="molecule type" value="Genomic_DNA"/>
</dbReference>
<dbReference type="SMART" id="SM00091">
    <property type="entry name" value="PAS"/>
    <property type="match status" value="1"/>
</dbReference>
<feature type="domain" description="PAS" evidence="2">
    <location>
        <begin position="485"/>
        <end position="541"/>
    </location>
</feature>
<dbReference type="Gene3D" id="3.30.450.40">
    <property type="match status" value="1"/>
</dbReference>
<dbReference type="SMART" id="SM00086">
    <property type="entry name" value="PAC"/>
    <property type="match status" value="1"/>
</dbReference>
<dbReference type="RefSeq" id="WP_313976220.1">
    <property type="nucleotide sequence ID" value="NZ_JASJOS010000002.1"/>
</dbReference>
<dbReference type="SUPFAM" id="SSF55781">
    <property type="entry name" value="GAF domain-like"/>
    <property type="match status" value="1"/>
</dbReference>